<evidence type="ECO:0000313" key="3">
    <source>
        <dbReference type="Proteomes" id="UP000054248"/>
    </source>
</evidence>
<evidence type="ECO:0000313" key="2">
    <source>
        <dbReference type="EMBL" id="KIO18353.1"/>
    </source>
</evidence>
<reference evidence="2 3" key="1">
    <citation type="submission" date="2014-04" db="EMBL/GenBank/DDBJ databases">
        <authorList>
            <consortium name="DOE Joint Genome Institute"/>
            <person name="Kuo A."/>
            <person name="Girlanda M."/>
            <person name="Perotto S."/>
            <person name="Kohler A."/>
            <person name="Nagy L.G."/>
            <person name="Floudas D."/>
            <person name="Copeland A."/>
            <person name="Barry K.W."/>
            <person name="Cichocki N."/>
            <person name="Veneault-Fourrey C."/>
            <person name="LaButti K."/>
            <person name="Lindquist E.A."/>
            <person name="Lipzen A."/>
            <person name="Lundell T."/>
            <person name="Morin E."/>
            <person name="Murat C."/>
            <person name="Sun H."/>
            <person name="Tunlid A."/>
            <person name="Henrissat B."/>
            <person name="Grigoriev I.V."/>
            <person name="Hibbett D.S."/>
            <person name="Martin F."/>
            <person name="Nordberg H.P."/>
            <person name="Cantor M.N."/>
            <person name="Hua S.X."/>
        </authorList>
    </citation>
    <scope>NUCLEOTIDE SEQUENCE [LARGE SCALE GENOMIC DNA]</scope>
    <source>
        <strain evidence="2 3">MUT 4182</strain>
    </source>
</reference>
<protein>
    <submittedName>
        <fullName evidence="2">Uncharacterized protein</fullName>
    </submittedName>
</protein>
<keyword evidence="3" id="KW-1185">Reference proteome</keyword>
<sequence length="58" mass="6424">MLPNEDLFSKSVTENIPPNGNLPPQPYVQKTDPPIPSSTPSYRTLEGSRNTPKHQPLP</sequence>
<name>A0A0C3KAD6_9AGAM</name>
<dbReference type="EMBL" id="KN823293">
    <property type="protein sequence ID" value="KIO18353.1"/>
    <property type="molecule type" value="Genomic_DNA"/>
</dbReference>
<dbReference type="HOGENOM" id="CLU_2980813_0_0_1"/>
<evidence type="ECO:0000256" key="1">
    <source>
        <dbReference type="SAM" id="MobiDB-lite"/>
    </source>
</evidence>
<proteinExistence type="predicted"/>
<accession>A0A0C3KAD6</accession>
<dbReference type="Proteomes" id="UP000054248">
    <property type="component" value="Unassembled WGS sequence"/>
</dbReference>
<dbReference type="AlphaFoldDB" id="A0A0C3KAD6"/>
<reference evidence="3" key="2">
    <citation type="submission" date="2015-01" db="EMBL/GenBank/DDBJ databases">
        <title>Evolutionary Origins and Diversification of the Mycorrhizal Mutualists.</title>
        <authorList>
            <consortium name="DOE Joint Genome Institute"/>
            <consortium name="Mycorrhizal Genomics Consortium"/>
            <person name="Kohler A."/>
            <person name="Kuo A."/>
            <person name="Nagy L.G."/>
            <person name="Floudas D."/>
            <person name="Copeland A."/>
            <person name="Barry K.W."/>
            <person name="Cichocki N."/>
            <person name="Veneault-Fourrey C."/>
            <person name="LaButti K."/>
            <person name="Lindquist E.A."/>
            <person name="Lipzen A."/>
            <person name="Lundell T."/>
            <person name="Morin E."/>
            <person name="Murat C."/>
            <person name="Riley R."/>
            <person name="Ohm R."/>
            <person name="Sun H."/>
            <person name="Tunlid A."/>
            <person name="Henrissat B."/>
            <person name="Grigoriev I.V."/>
            <person name="Hibbett D.S."/>
            <person name="Martin F."/>
        </authorList>
    </citation>
    <scope>NUCLEOTIDE SEQUENCE [LARGE SCALE GENOMIC DNA]</scope>
    <source>
        <strain evidence="3">MUT 4182</strain>
    </source>
</reference>
<feature type="region of interest" description="Disordered" evidence="1">
    <location>
        <begin position="1"/>
        <end position="58"/>
    </location>
</feature>
<gene>
    <name evidence="2" type="ORF">M407DRAFT_31982</name>
</gene>
<feature type="compositionally biased region" description="Polar residues" evidence="1">
    <location>
        <begin position="38"/>
        <end position="50"/>
    </location>
</feature>
<organism evidence="2 3">
    <name type="scientific">Tulasnella calospora MUT 4182</name>
    <dbReference type="NCBI Taxonomy" id="1051891"/>
    <lineage>
        <taxon>Eukaryota</taxon>
        <taxon>Fungi</taxon>
        <taxon>Dikarya</taxon>
        <taxon>Basidiomycota</taxon>
        <taxon>Agaricomycotina</taxon>
        <taxon>Agaricomycetes</taxon>
        <taxon>Cantharellales</taxon>
        <taxon>Tulasnellaceae</taxon>
        <taxon>Tulasnella</taxon>
    </lineage>
</organism>